<name>A0A261WC98_9PSED</name>
<evidence type="ECO:0000256" key="5">
    <source>
        <dbReference type="ARBA" id="ARBA00023136"/>
    </source>
</evidence>
<feature type="transmembrane region" description="Helical" evidence="6">
    <location>
        <begin position="152"/>
        <end position="175"/>
    </location>
</feature>
<keyword evidence="2" id="KW-1003">Cell membrane</keyword>
<feature type="transmembrane region" description="Helical" evidence="6">
    <location>
        <begin position="6"/>
        <end position="29"/>
    </location>
</feature>
<dbReference type="PANTHER" id="PTHR30086:SF20">
    <property type="entry name" value="ARGININE EXPORTER PROTEIN ARGO-RELATED"/>
    <property type="match status" value="1"/>
</dbReference>
<organism evidence="7 8">
    <name type="scientific">Pseudomonas avellanae</name>
    <dbReference type="NCBI Taxonomy" id="46257"/>
    <lineage>
        <taxon>Bacteria</taxon>
        <taxon>Pseudomonadati</taxon>
        <taxon>Pseudomonadota</taxon>
        <taxon>Gammaproteobacteria</taxon>
        <taxon>Pseudomonadales</taxon>
        <taxon>Pseudomonadaceae</taxon>
        <taxon>Pseudomonas</taxon>
    </lineage>
</organism>
<evidence type="ECO:0000313" key="7">
    <source>
        <dbReference type="EMBL" id="OZI83816.1"/>
    </source>
</evidence>
<keyword evidence="5 6" id="KW-0472">Membrane</keyword>
<dbReference type="Pfam" id="PF01810">
    <property type="entry name" value="LysE"/>
    <property type="match status" value="1"/>
</dbReference>
<evidence type="ECO:0000256" key="4">
    <source>
        <dbReference type="ARBA" id="ARBA00022989"/>
    </source>
</evidence>
<reference evidence="8" key="1">
    <citation type="journal article" date="2016" name="Sci. Rep.">
        <title>Genome analysis of the kiwifruit canker pathogen Pseudomonas syringae pv. actinidiae biovar 5.</title>
        <authorList>
            <person name="Fujikawa T."/>
            <person name="Sawada H."/>
        </authorList>
    </citation>
    <scope>NUCLEOTIDE SEQUENCE [LARGE SCALE GENOMIC DNA]</scope>
    <source>
        <strain evidence="8">MAFF 212061</strain>
    </source>
</reference>
<proteinExistence type="predicted"/>
<dbReference type="GO" id="GO:0015171">
    <property type="term" value="F:amino acid transmembrane transporter activity"/>
    <property type="evidence" value="ECO:0007669"/>
    <property type="project" value="TreeGrafter"/>
</dbReference>
<feature type="transmembrane region" description="Helical" evidence="6">
    <location>
        <begin position="187"/>
        <end position="205"/>
    </location>
</feature>
<evidence type="ECO:0000313" key="8">
    <source>
        <dbReference type="Proteomes" id="UP000217163"/>
    </source>
</evidence>
<comment type="subcellular location">
    <subcellularLocation>
        <location evidence="1">Cell membrane</location>
        <topology evidence="1">Multi-pass membrane protein</topology>
    </subcellularLocation>
</comment>
<evidence type="ECO:0000256" key="6">
    <source>
        <dbReference type="SAM" id="Phobius"/>
    </source>
</evidence>
<keyword evidence="4 6" id="KW-1133">Transmembrane helix</keyword>
<protein>
    <submittedName>
        <fullName evidence="7">LysE family translocator</fullName>
    </submittedName>
</protein>
<evidence type="ECO:0000256" key="1">
    <source>
        <dbReference type="ARBA" id="ARBA00004651"/>
    </source>
</evidence>
<gene>
    <name evidence="7" type="ORF">CFN58_28720</name>
</gene>
<comment type="caution">
    <text evidence="7">The sequence shown here is derived from an EMBL/GenBank/DDBJ whole genome shotgun (WGS) entry which is preliminary data.</text>
</comment>
<evidence type="ECO:0000256" key="3">
    <source>
        <dbReference type="ARBA" id="ARBA00022692"/>
    </source>
</evidence>
<dbReference type="InterPro" id="IPR001123">
    <property type="entry name" value="LeuE-type"/>
</dbReference>
<dbReference type="AlphaFoldDB" id="A0A261WC98"/>
<sequence length="206" mass="21263">MIVTVSLIMAFWAVSFLFVITPGVDWAYAISASLRGRVLPAVFGMLCGHLVATLIVAAGVGGVLVKIPYALLTLTLMGAAYLLWLGFNMLLKPSLPVQGTSSNDGSCMAWAIKGLCVSGLNPKVLLLFLALLPQFTDVSAAWPVGGQIVALGLIHGFSCGVVYLAVGYGAGAVLASRPAAAINVSRISGAAMIVIAVVLAAERLFT</sequence>
<dbReference type="GO" id="GO:0005886">
    <property type="term" value="C:plasma membrane"/>
    <property type="evidence" value="ECO:0007669"/>
    <property type="project" value="UniProtKB-SubCell"/>
</dbReference>
<accession>A0A261WC98</accession>
<feature type="transmembrane region" description="Helical" evidence="6">
    <location>
        <begin position="69"/>
        <end position="91"/>
    </location>
</feature>
<dbReference type="PANTHER" id="PTHR30086">
    <property type="entry name" value="ARGININE EXPORTER PROTEIN ARGO"/>
    <property type="match status" value="1"/>
</dbReference>
<feature type="transmembrane region" description="Helical" evidence="6">
    <location>
        <begin position="41"/>
        <end position="63"/>
    </location>
</feature>
<evidence type="ECO:0000256" key="2">
    <source>
        <dbReference type="ARBA" id="ARBA00022475"/>
    </source>
</evidence>
<dbReference type="Proteomes" id="UP000217163">
    <property type="component" value="Unassembled WGS sequence"/>
</dbReference>
<keyword evidence="3 6" id="KW-0812">Transmembrane</keyword>
<dbReference type="EMBL" id="NKQU01000616">
    <property type="protein sequence ID" value="OZI83816.1"/>
    <property type="molecule type" value="Genomic_DNA"/>
</dbReference>